<dbReference type="SUPFAM" id="SSF52540">
    <property type="entry name" value="P-loop containing nucleoside triphosphate hydrolases"/>
    <property type="match status" value="1"/>
</dbReference>
<dbReference type="InterPro" id="IPR004095">
    <property type="entry name" value="TGS"/>
</dbReference>
<gene>
    <name evidence="2" type="primary">udk</name>
    <name evidence="2" type="ORF">ERS852533_01010</name>
</gene>
<dbReference type="InterPro" id="IPR006083">
    <property type="entry name" value="PRK/URK"/>
</dbReference>
<accession>A0A174M9A0</accession>
<dbReference type="PROSITE" id="PS51880">
    <property type="entry name" value="TGS"/>
    <property type="match status" value="1"/>
</dbReference>
<dbReference type="Proteomes" id="UP000095413">
    <property type="component" value="Unassembled WGS sequence"/>
</dbReference>
<dbReference type="GO" id="GO:0004849">
    <property type="term" value="F:uridine kinase activity"/>
    <property type="evidence" value="ECO:0007669"/>
    <property type="project" value="UniProtKB-EC"/>
</dbReference>
<dbReference type="InterPro" id="IPR027417">
    <property type="entry name" value="P-loop_NTPase"/>
</dbReference>
<dbReference type="SUPFAM" id="SSF55186">
    <property type="entry name" value="ThrRS/AlaRS common domain"/>
    <property type="match status" value="1"/>
</dbReference>
<evidence type="ECO:0000313" key="3">
    <source>
        <dbReference type="Proteomes" id="UP000095413"/>
    </source>
</evidence>
<keyword evidence="2" id="KW-0418">Kinase</keyword>
<dbReference type="GO" id="GO:0005524">
    <property type="term" value="F:ATP binding"/>
    <property type="evidence" value="ECO:0007669"/>
    <property type="project" value="InterPro"/>
</dbReference>
<evidence type="ECO:0000313" key="2">
    <source>
        <dbReference type="EMBL" id="CUP33004.1"/>
    </source>
</evidence>
<dbReference type="Gene3D" id="3.10.20.30">
    <property type="match status" value="1"/>
</dbReference>
<dbReference type="CDD" id="cd01667">
    <property type="entry name" value="TGS_ThrRS"/>
    <property type="match status" value="1"/>
</dbReference>
<feature type="domain" description="TGS" evidence="1">
    <location>
        <begin position="2"/>
        <end position="65"/>
    </location>
</feature>
<proteinExistence type="predicted"/>
<sequence>MNQEMVKVTIDGKEHEYAIGTTYREIVDEYQEEVAEAPVILVMADGKLRELQKKLKGDCTLEFVTTKDHIGFETYKRTVCLVLLRAIYDVAGKENIEKVMIHYSVGNGYYFTMAGKAVLDQHFLDNVKTRMQELADMCTPIGKRSVNTDDAVSLFHHHRMYDKEKLFRFRRVSKVNIYNIGYYEDYFYGYMADHAGYVKYFDLKLYDEGFVLELPTRKNPSVISPFRPEGKIFQVQKESQEWAEKMDISYVGDLNDHITKEGISNILLVQEALQEAKISDIAQRIVLEGNKKFIMIAGPSSSGKTSFSHRLSIQLLAHGMKPHPIGVDNYFKNREETPLDEYGEKNYECLEAIDVKQFNKDMLALLRGERIELPVFNFKTGHREYKGDFIQLGPEDVLVIEGIHGLNDKLSYALPAESKFKIYISALTQLNIDEHNRIPTTDGRLLRRIVRDARTRGTSAKDTIARWPSVRRGEEANIFPYQEQADVMFNSALVYELACLKVYAEPLLFGIDKSEPEYLEAKRLLKFLDYFISVPSEDIPHNSLLREFVGGSCFDV</sequence>
<dbReference type="Pfam" id="PF00485">
    <property type="entry name" value="PRK"/>
    <property type="match status" value="1"/>
</dbReference>
<organism evidence="2 3">
    <name type="scientific">Blautia obeum</name>
    <dbReference type="NCBI Taxonomy" id="40520"/>
    <lineage>
        <taxon>Bacteria</taxon>
        <taxon>Bacillati</taxon>
        <taxon>Bacillota</taxon>
        <taxon>Clostridia</taxon>
        <taxon>Lachnospirales</taxon>
        <taxon>Lachnospiraceae</taxon>
        <taxon>Blautia</taxon>
    </lineage>
</organism>
<keyword evidence="2" id="KW-0808">Transferase</keyword>
<dbReference type="AlphaFoldDB" id="A0A174M9A0"/>
<name>A0A174M9A0_9FIRM</name>
<protein>
    <submittedName>
        <fullName evidence="2">Uridine kinase</fullName>
        <ecNumber evidence="2">2.7.1.48</ecNumber>
    </submittedName>
</protein>
<dbReference type="InterPro" id="IPR012675">
    <property type="entry name" value="Beta-grasp_dom_sf"/>
</dbReference>
<dbReference type="EC" id="2.7.1.48" evidence="2"/>
<dbReference type="Gene3D" id="3.30.980.10">
    <property type="entry name" value="Threonyl-trna Synthetase, Chain A, domain 2"/>
    <property type="match status" value="1"/>
</dbReference>
<dbReference type="InterPro" id="IPR018163">
    <property type="entry name" value="Thr/Ala-tRNA-synth_IIc_edit"/>
</dbReference>
<evidence type="ECO:0000259" key="1">
    <source>
        <dbReference type="PROSITE" id="PS51880"/>
    </source>
</evidence>
<reference evidence="2 3" key="1">
    <citation type="submission" date="2015-09" db="EMBL/GenBank/DDBJ databases">
        <authorList>
            <consortium name="Pathogen Informatics"/>
        </authorList>
    </citation>
    <scope>NUCLEOTIDE SEQUENCE [LARGE SCALE GENOMIC DNA]</scope>
    <source>
        <strain evidence="2 3">2789STDY5834921</strain>
    </source>
</reference>
<dbReference type="Gene3D" id="3.40.50.300">
    <property type="entry name" value="P-loop containing nucleotide triphosphate hydrolases"/>
    <property type="match status" value="1"/>
</dbReference>
<dbReference type="OrthoDB" id="9764644at2"/>
<dbReference type="PANTHER" id="PTHR10285">
    <property type="entry name" value="URIDINE KINASE"/>
    <property type="match status" value="1"/>
</dbReference>
<dbReference type="EMBL" id="CZBA01000004">
    <property type="protein sequence ID" value="CUP33004.1"/>
    <property type="molecule type" value="Genomic_DNA"/>
</dbReference>
<dbReference type="CDD" id="cd02028">
    <property type="entry name" value="UMPK_like"/>
    <property type="match status" value="1"/>
</dbReference>
<dbReference type="RefSeq" id="WP_055055616.1">
    <property type="nucleotide sequence ID" value="NZ_CZBA01000004.1"/>
</dbReference>